<gene>
    <name evidence="2" type="ORF">DAPPUDRAFT_261687</name>
</gene>
<reference evidence="2 3" key="1">
    <citation type="journal article" date="2011" name="Science">
        <title>The ecoresponsive genome of Daphnia pulex.</title>
        <authorList>
            <person name="Colbourne J.K."/>
            <person name="Pfrender M.E."/>
            <person name="Gilbert D."/>
            <person name="Thomas W.K."/>
            <person name="Tucker A."/>
            <person name="Oakley T.H."/>
            <person name="Tokishita S."/>
            <person name="Aerts A."/>
            <person name="Arnold G.J."/>
            <person name="Basu M.K."/>
            <person name="Bauer D.J."/>
            <person name="Caceres C.E."/>
            <person name="Carmel L."/>
            <person name="Casola C."/>
            <person name="Choi J.H."/>
            <person name="Detter J.C."/>
            <person name="Dong Q."/>
            <person name="Dusheyko S."/>
            <person name="Eads B.D."/>
            <person name="Frohlich T."/>
            <person name="Geiler-Samerotte K.A."/>
            <person name="Gerlach D."/>
            <person name="Hatcher P."/>
            <person name="Jogdeo S."/>
            <person name="Krijgsveld J."/>
            <person name="Kriventseva E.V."/>
            <person name="Kultz D."/>
            <person name="Laforsch C."/>
            <person name="Lindquist E."/>
            <person name="Lopez J."/>
            <person name="Manak J.R."/>
            <person name="Muller J."/>
            <person name="Pangilinan J."/>
            <person name="Patwardhan R.P."/>
            <person name="Pitluck S."/>
            <person name="Pritham E.J."/>
            <person name="Rechtsteiner A."/>
            <person name="Rho M."/>
            <person name="Rogozin I.B."/>
            <person name="Sakarya O."/>
            <person name="Salamov A."/>
            <person name="Schaack S."/>
            <person name="Shapiro H."/>
            <person name="Shiga Y."/>
            <person name="Skalitzky C."/>
            <person name="Smith Z."/>
            <person name="Souvorov A."/>
            <person name="Sung W."/>
            <person name="Tang Z."/>
            <person name="Tsuchiya D."/>
            <person name="Tu H."/>
            <person name="Vos H."/>
            <person name="Wang M."/>
            <person name="Wolf Y.I."/>
            <person name="Yamagata H."/>
            <person name="Yamada T."/>
            <person name="Ye Y."/>
            <person name="Shaw J.R."/>
            <person name="Andrews J."/>
            <person name="Crease T.J."/>
            <person name="Tang H."/>
            <person name="Lucas S.M."/>
            <person name="Robertson H.M."/>
            <person name="Bork P."/>
            <person name="Koonin E.V."/>
            <person name="Zdobnov E.M."/>
            <person name="Grigoriev I.V."/>
            <person name="Lynch M."/>
            <person name="Boore J.L."/>
        </authorList>
    </citation>
    <scope>NUCLEOTIDE SEQUENCE [LARGE SCALE GENOMIC DNA]</scope>
</reference>
<dbReference type="Proteomes" id="UP000000305">
    <property type="component" value="Unassembled WGS sequence"/>
</dbReference>
<evidence type="ECO:0000313" key="2">
    <source>
        <dbReference type="EMBL" id="EFX67436.1"/>
    </source>
</evidence>
<dbReference type="AlphaFoldDB" id="E9HLG3"/>
<feature type="compositionally biased region" description="Basic and acidic residues" evidence="1">
    <location>
        <begin position="40"/>
        <end position="51"/>
    </location>
</feature>
<evidence type="ECO:0000256" key="1">
    <source>
        <dbReference type="SAM" id="MobiDB-lite"/>
    </source>
</evidence>
<sequence>MSVTKQNQGKVKFLKKLTLTEQYRLNNPDFVAATGEEDYGEKKLEKGRNDKLNSSQMLSHPDDKSQETNVKDFENKHVFAFRCHGHLLEVFGPHLQGQVCVDADQTCQAKPFFILIECFGSKDELEYK</sequence>
<organism evidence="2 3">
    <name type="scientific">Daphnia pulex</name>
    <name type="common">Water flea</name>
    <dbReference type="NCBI Taxonomy" id="6669"/>
    <lineage>
        <taxon>Eukaryota</taxon>
        <taxon>Metazoa</taxon>
        <taxon>Ecdysozoa</taxon>
        <taxon>Arthropoda</taxon>
        <taxon>Crustacea</taxon>
        <taxon>Branchiopoda</taxon>
        <taxon>Diplostraca</taxon>
        <taxon>Cladocera</taxon>
        <taxon>Anomopoda</taxon>
        <taxon>Daphniidae</taxon>
        <taxon>Daphnia</taxon>
    </lineage>
</organism>
<keyword evidence="3" id="KW-1185">Reference proteome</keyword>
<name>E9HLG3_DAPPU</name>
<dbReference type="KEGG" id="dpx:DAPPUDRAFT_261687"/>
<evidence type="ECO:0000313" key="3">
    <source>
        <dbReference type="Proteomes" id="UP000000305"/>
    </source>
</evidence>
<feature type="compositionally biased region" description="Basic and acidic residues" evidence="1">
    <location>
        <begin position="60"/>
        <end position="69"/>
    </location>
</feature>
<dbReference type="InParanoid" id="E9HLG3"/>
<dbReference type="EMBL" id="GL732678">
    <property type="protein sequence ID" value="EFX67436.1"/>
    <property type="molecule type" value="Genomic_DNA"/>
</dbReference>
<feature type="region of interest" description="Disordered" evidence="1">
    <location>
        <begin position="34"/>
        <end position="69"/>
    </location>
</feature>
<dbReference type="HOGENOM" id="CLU_1961788_0_0_1"/>
<proteinExistence type="predicted"/>
<protein>
    <submittedName>
        <fullName evidence="2">Uncharacterized protein</fullName>
    </submittedName>
</protein>
<accession>E9HLG3</accession>